<comment type="caution">
    <text evidence="1">The sequence shown here is derived from an EMBL/GenBank/DDBJ whole genome shotgun (WGS) entry which is preliminary data.</text>
</comment>
<dbReference type="Proteomes" id="UP000784294">
    <property type="component" value="Unassembled WGS sequence"/>
</dbReference>
<gene>
    <name evidence="1" type="ORF">PXEA_LOCUS849</name>
</gene>
<reference evidence="1" key="1">
    <citation type="submission" date="2018-11" db="EMBL/GenBank/DDBJ databases">
        <authorList>
            <consortium name="Pathogen Informatics"/>
        </authorList>
    </citation>
    <scope>NUCLEOTIDE SEQUENCE</scope>
</reference>
<accession>A0A448WB43</accession>
<protein>
    <submittedName>
        <fullName evidence="1">Uncharacterized protein</fullName>
    </submittedName>
</protein>
<keyword evidence="2" id="KW-1185">Reference proteome</keyword>
<evidence type="ECO:0000313" key="1">
    <source>
        <dbReference type="EMBL" id="VEL07409.1"/>
    </source>
</evidence>
<sequence length="79" mass="9037">MTLSPRLLAVFCKRLGRPGLVYRLVVQFYLPGRMLELGNGVRLLGRSYPLTALFGRWVDRINDLTFSAHRLIPLPIDPE</sequence>
<evidence type="ECO:0000313" key="2">
    <source>
        <dbReference type="Proteomes" id="UP000784294"/>
    </source>
</evidence>
<dbReference type="AlphaFoldDB" id="A0A448WB43"/>
<dbReference type="EMBL" id="CAAALY010001686">
    <property type="protein sequence ID" value="VEL07409.1"/>
    <property type="molecule type" value="Genomic_DNA"/>
</dbReference>
<organism evidence="1 2">
    <name type="scientific">Protopolystoma xenopodis</name>
    <dbReference type="NCBI Taxonomy" id="117903"/>
    <lineage>
        <taxon>Eukaryota</taxon>
        <taxon>Metazoa</taxon>
        <taxon>Spiralia</taxon>
        <taxon>Lophotrochozoa</taxon>
        <taxon>Platyhelminthes</taxon>
        <taxon>Monogenea</taxon>
        <taxon>Polyopisthocotylea</taxon>
        <taxon>Polystomatidea</taxon>
        <taxon>Polystomatidae</taxon>
        <taxon>Protopolystoma</taxon>
    </lineage>
</organism>
<name>A0A448WB43_9PLAT</name>
<proteinExistence type="predicted"/>